<evidence type="ECO:0000256" key="1">
    <source>
        <dbReference type="SAM" id="MobiDB-lite"/>
    </source>
</evidence>
<comment type="caution">
    <text evidence="2">The sequence shown here is derived from an EMBL/GenBank/DDBJ whole genome shotgun (WGS) entry which is preliminary data.</text>
</comment>
<dbReference type="AlphaFoldDB" id="A0ABD1LIR2"/>
<gene>
    <name evidence="2" type="ORF">Fmac_027773</name>
</gene>
<accession>A0ABD1LIR2</accession>
<protein>
    <submittedName>
        <fullName evidence="2">Uncharacterized protein</fullName>
    </submittedName>
</protein>
<organism evidence="2 3">
    <name type="scientific">Flemingia macrophylla</name>
    <dbReference type="NCBI Taxonomy" id="520843"/>
    <lineage>
        <taxon>Eukaryota</taxon>
        <taxon>Viridiplantae</taxon>
        <taxon>Streptophyta</taxon>
        <taxon>Embryophyta</taxon>
        <taxon>Tracheophyta</taxon>
        <taxon>Spermatophyta</taxon>
        <taxon>Magnoliopsida</taxon>
        <taxon>eudicotyledons</taxon>
        <taxon>Gunneridae</taxon>
        <taxon>Pentapetalae</taxon>
        <taxon>rosids</taxon>
        <taxon>fabids</taxon>
        <taxon>Fabales</taxon>
        <taxon>Fabaceae</taxon>
        <taxon>Papilionoideae</taxon>
        <taxon>50 kb inversion clade</taxon>
        <taxon>NPAAA clade</taxon>
        <taxon>indigoferoid/millettioid clade</taxon>
        <taxon>Phaseoleae</taxon>
        <taxon>Flemingia</taxon>
    </lineage>
</organism>
<dbReference type="PANTHER" id="PTHR38932:SF2">
    <property type="entry name" value="DUF3741 DOMAIN-CONTAINING PROTEIN"/>
    <property type="match status" value="1"/>
</dbReference>
<proteinExistence type="predicted"/>
<feature type="compositionally biased region" description="Polar residues" evidence="1">
    <location>
        <begin position="44"/>
        <end position="54"/>
    </location>
</feature>
<name>A0ABD1LIR2_9FABA</name>
<evidence type="ECO:0000313" key="2">
    <source>
        <dbReference type="EMBL" id="KAL2323394.1"/>
    </source>
</evidence>
<dbReference type="EMBL" id="JBGMDY010000009">
    <property type="protein sequence ID" value="KAL2323394.1"/>
    <property type="molecule type" value="Genomic_DNA"/>
</dbReference>
<evidence type="ECO:0000313" key="3">
    <source>
        <dbReference type="Proteomes" id="UP001603857"/>
    </source>
</evidence>
<sequence>MNPKMKVRVPEQDEEFVYPENNSGTWMFSKLIELLSFEEEKNQSESPPSVSKSTKACPHHVTRRSTPSTKGVLKSIKRFGESPKVNARSCSVIRPRAVLSSPENDGLIGSINDLNHSISAGHGKRDARVKVEAEAKVFCNEVKAGKHSDREECEALSKGKTPLKAKTYVRNF</sequence>
<keyword evidence="3" id="KW-1185">Reference proteome</keyword>
<feature type="region of interest" description="Disordered" evidence="1">
    <location>
        <begin position="39"/>
        <end position="71"/>
    </location>
</feature>
<dbReference type="PANTHER" id="PTHR38932">
    <property type="entry name" value="BNAC03G64660D PROTEIN"/>
    <property type="match status" value="1"/>
</dbReference>
<reference evidence="2 3" key="1">
    <citation type="submission" date="2024-08" db="EMBL/GenBank/DDBJ databases">
        <title>Insights into the chromosomal genome structure of Flemingia macrophylla.</title>
        <authorList>
            <person name="Ding Y."/>
            <person name="Zhao Y."/>
            <person name="Bi W."/>
            <person name="Wu M."/>
            <person name="Zhao G."/>
            <person name="Gong Y."/>
            <person name="Li W."/>
            <person name="Zhang P."/>
        </authorList>
    </citation>
    <scope>NUCLEOTIDE SEQUENCE [LARGE SCALE GENOMIC DNA]</scope>
    <source>
        <strain evidence="2">DYQJB</strain>
        <tissue evidence="2">Leaf</tissue>
    </source>
</reference>
<dbReference type="Proteomes" id="UP001603857">
    <property type="component" value="Unassembled WGS sequence"/>
</dbReference>